<proteinExistence type="predicted"/>
<feature type="non-terminal residue" evidence="1">
    <location>
        <position position="156"/>
    </location>
</feature>
<protein>
    <submittedName>
        <fullName evidence="1">12021_t:CDS:1</fullName>
    </submittedName>
</protein>
<accession>A0ACA9S2Q3</accession>
<dbReference type="Proteomes" id="UP000789920">
    <property type="component" value="Unassembled WGS sequence"/>
</dbReference>
<feature type="non-terminal residue" evidence="1">
    <location>
        <position position="1"/>
    </location>
</feature>
<organism evidence="1 2">
    <name type="scientific">Racocetra persica</name>
    <dbReference type="NCBI Taxonomy" id="160502"/>
    <lineage>
        <taxon>Eukaryota</taxon>
        <taxon>Fungi</taxon>
        <taxon>Fungi incertae sedis</taxon>
        <taxon>Mucoromycota</taxon>
        <taxon>Glomeromycotina</taxon>
        <taxon>Glomeromycetes</taxon>
        <taxon>Diversisporales</taxon>
        <taxon>Gigasporaceae</taxon>
        <taxon>Racocetra</taxon>
    </lineage>
</organism>
<gene>
    <name evidence="1" type="ORF">RPERSI_LOCUS25700</name>
</gene>
<dbReference type="EMBL" id="CAJVQC010085617">
    <property type="protein sequence ID" value="CAG8821979.1"/>
    <property type="molecule type" value="Genomic_DNA"/>
</dbReference>
<reference evidence="1" key="1">
    <citation type="submission" date="2021-06" db="EMBL/GenBank/DDBJ databases">
        <authorList>
            <person name="Kallberg Y."/>
            <person name="Tangrot J."/>
            <person name="Rosling A."/>
        </authorList>
    </citation>
    <scope>NUCLEOTIDE SEQUENCE</scope>
    <source>
        <strain evidence="1">MA461A</strain>
    </source>
</reference>
<comment type="caution">
    <text evidence="1">The sequence shown here is derived from an EMBL/GenBank/DDBJ whole genome shotgun (WGS) entry which is preliminary data.</text>
</comment>
<keyword evidence="2" id="KW-1185">Reference proteome</keyword>
<sequence>ESALSTTITPGDYKLYMMDKTSYNYTFSEIFTISNNNQFSYATNNSTTPNNPPSSNPPSASNLEGVLFDAPLNVTAGSNIAITWSYSGTQSRLAVLGIMNSQNSNIQIIDSNVDLTKKSQPWVFVVGTGSYKFYLMDKISYGYAYSNTFIVSPKSE</sequence>
<evidence type="ECO:0000313" key="1">
    <source>
        <dbReference type="EMBL" id="CAG8821979.1"/>
    </source>
</evidence>
<name>A0ACA9S2Q3_9GLOM</name>
<evidence type="ECO:0000313" key="2">
    <source>
        <dbReference type="Proteomes" id="UP000789920"/>
    </source>
</evidence>